<dbReference type="AlphaFoldDB" id="A0A9Q3PG84"/>
<accession>A0A9Q3PG84</accession>
<organism evidence="2 3">
    <name type="scientific">Austropuccinia psidii MF-1</name>
    <dbReference type="NCBI Taxonomy" id="1389203"/>
    <lineage>
        <taxon>Eukaryota</taxon>
        <taxon>Fungi</taxon>
        <taxon>Dikarya</taxon>
        <taxon>Basidiomycota</taxon>
        <taxon>Pucciniomycotina</taxon>
        <taxon>Pucciniomycetes</taxon>
        <taxon>Pucciniales</taxon>
        <taxon>Sphaerophragmiaceae</taxon>
        <taxon>Austropuccinia</taxon>
    </lineage>
</organism>
<feature type="compositionally biased region" description="Polar residues" evidence="1">
    <location>
        <begin position="74"/>
        <end position="84"/>
    </location>
</feature>
<feature type="region of interest" description="Disordered" evidence="1">
    <location>
        <begin position="53"/>
        <end position="84"/>
    </location>
</feature>
<evidence type="ECO:0000256" key="1">
    <source>
        <dbReference type="SAM" id="MobiDB-lite"/>
    </source>
</evidence>
<feature type="compositionally biased region" description="Low complexity" evidence="1">
    <location>
        <begin position="61"/>
        <end position="73"/>
    </location>
</feature>
<comment type="caution">
    <text evidence="2">The sequence shown here is derived from an EMBL/GenBank/DDBJ whole genome shotgun (WGS) entry which is preliminary data.</text>
</comment>
<keyword evidence="3" id="KW-1185">Reference proteome</keyword>
<protein>
    <submittedName>
        <fullName evidence="2">Uncharacterized protein</fullName>
    </submittedName>
</protein>
<name>A0A9Q3PG84_9BASI</name>
<evidence type="ECO:0000313" key="3">
    <source>
        <dbReference type="Proteomes" id="UP000765509"/>
    </source>
</evidence>
<proteinExistence type="predicted"/>
<evidence type="ECO:0000313" key="2">
    <source>
        <dbReference type="EMBL" id="MBW0560539.1"/>
    </source>
</evidence>
<reference evidence="2" key="1">
    <citation type="submission" date="2021-03" db="EMBL/GenBank/DDBJ databases">
        <title>Draft genome sequence of rust myrtle Austropuccinia psidii MF-1, a brazilian biotype.</title>
        <authorList>
            <person name="Quecine M.C."/>
            <person name="Pachon D.M.R."/>
            <person name="Bonatelli M.L."/>
            <person name="Correr F.H."/>
            <person name="Franceschini L.M."/>
            <person name="Leite T.F."/>
            <person name="Margarido G.R.A."/>
            <person name="Almeida C.A."/>
            <person name="Ferrarezi J.A."/>
            <person name="Labate C.A."/>
        </authorList>
    </citation>
    <scope>NUCLEOTIDE SEQUENCE</scope>
    <source>
        <strain evidence="2">MF-1</strain>
    </source>
</reference>
<dbReference type="Proteomes" id="UP000765509">
    <property type="component" value="Unassembled WGS sequence"/>
</dbReference>
<dbReference type="EMBL" id="AVOT02069707">
    <property type="protein sequence ID" value="MBW0560539.1"/>
    <property type="molecule type" value="Genomic_DNA"/>
</dbReference>
<gene>
    <name evidence="2" type="ORF">O181_100254</name>
</gene>
<sequence length="84" mass="9561">MEYHTTNNSLNPNLNTTATINKRGDHYKWITKEQPPANEIHGEVGDPRNIIESRRRPKHSANAATTLNNENTNSYQQAMTSELN</sequence>
<dbReference type="OrthoDB" id="439192at2759"/>